<evidence type="ECO:0000259" key="5">
    <source>
        <dbReference type="Pfam" id="PF04091"/>
    </source>
</evidence>
<proteinExistence type="inferred from homology"/>
<dbReference type="EMBL" id="RCHU01000258">
    <property type="protein sequence ID" value="TKS09814.1"/>
    <property type="molecule type" value="Genomic_DNA"/>
</dbReference>
<dbReference type="GO" id="GO:0000145">
    <property type="term" value="C:exocyst"/>
    <property type="evidence" value="ECO:0007669"/>
    <property type="project" value="TreeGrafter"/>
</dbReference>
<dbReference type="GO" id="GO:0006886">
    <property type="term" value="P:intracellular protein transport"/>
    <property type="evidence" value="ECO:0007669"/>
    <property type="project" value="InterPro"/>
</dbReference>
<feature type="domain" description="Exocyst complex subunit EXOC6/Sec15 C-terminal" evidence="5">
    <location>
        <begin position="32"/>
        <end position="222"/>
    </location>
</feature>
<evidence type="ECO:0000256" key="1">
    <source>
        <dbReference type="ARBA" id="ARBA00007944"/>
    </source>
</evidence>
<dbReference type="STRING" id="43335.A0A4U5QGT2"/>
<dbReference type="PANTHER" id="PTHR12702">
    <property type="entry name" value="SEC15"/>
    <property type="match status" value="1"/>
</dbReference>
<dbReference type="PANTHER" id="PTHR12702:SF0">
    <property type="entry name" value="EXOCYST COMPLEX COMPONENT 6"/>
    <property type="match status" value="1"/>
</dbReference>
<name>A0A4U5QGT2_POPAL</name>
<keyword evidence="3" id="KW-0268">Exocytosis</keyword>
<keyword evidence="4" id="KW-0175">Coiled coil</keyword>
<dbReference type="Gene3D" id="1.20.58.670">
    <property type="entry name" value="Dsl1p vesicle tethering complex, Tip20p subunit, domain D"/>
    <property type="match status" value="1"/>
</dbReference>
<dbReference type="Pfam" id="PF04091">
    <property type="entry name" value="Sec15_C"/>
    <property type="match status" value="1"/>
</dbReference>
<dbReference type="InterPro" id="IPR046361">
    <property type="entry name" value="EXOC6/Sec15_C"/>
</dbReference>
<dbReference type="AlphaFoldDB" id="A0A4U5QGT2"/>
<gene>
    <name evidence="6" type="ORF">D5086_0000089150</name>
</gene>
<dbReference type="InterPro" id="IPR007225">
    <property type="entry name" value="EXOC6/Sec15"/>
</dbReference>
<dbReference type="FunFam" id="1.20.58.670:FF:000002">
    <property type="entry name" value="Exocyst complex component"/>
    <property type="match status" value="1"/>
</dbReference>
<reference evidence="6" key="1">
    <citation type="submission" date="2018-10" db="EMBL/GenBank/DDBJ databases">
        <title>Population genomic analysis revealed the cold adaptation of white poplar.</title>
        <authorList>
            <person name="Liu Y.-J."/>
        </authorList>
    </citation>
    <scope>NUCLEOTIDE SEQUENCE [LARGE SCALE GENOMIC DNA]</scope>
    <source>
        <strain evidence="6">PAL-ZL1</strain>
    </source>
</reference>
<dbReference type="GO" id="GO:0006893">
    <property type="term" value="P:Golgi to plasma membrane transport"/>
    <property type="evidence" value="ECO:0007669"/>
    <property type="project" value="TreeGrafter"/>
</dbReference>
<dbReference type="GO" id="GO:0090522">
    <property type="term" value="P:vesicle tethering involved in exocytosis"/>
    <property type="evidence" value="ECO:0007669"/>
    <property type="project" value="InterPro"/>
</dbReference>
<accession>A0A4U5QGT2</accession>
<evidence type="ECO:0000256" key="4">
    <source>
        <dbReference type="ARBA" id="ARBA00023054"/>
    </source>
</evidence>
<sequence>MVPDTCRIVRSFIKGSVDYLSPNYVNPIHQFERPQASLTAKVVLKTSRDAAYLALLNLVNTKLDEFMNITENINWTSEETPQNGNDHINEVGYLPAILFLSTAQQILPLDALHKVGSGALEHISNSIVGAFLSDSVRRFNANAVLSLNNDLKIIEDFADERFHSTGLSEIYKEGSFRGCLLEARQLINLLSSSQPENFMNPVIRQKNYDALDYKNVASICDKFKDSHDGIFGSLSTRNTKQSARKKSMDMLKKRLKDFN</sequence>
<keyword evidence="2" id="KW-0813">Transport</keyword>
<dbReference type="InterPro" id="IPR042044">
    <property type="entry name" value="EXOC6PINT-1/Sec15/Tip20_C_dom2"/>
</dbReference>
<comment type="similarity">
    <text evidence="1">Belongs to the SEC15 family.</text>
</comment>
<evidence type="ECO:0000256" key="3">
    <source>
        <dbReference type="ARBA" id="ARBA00022483"/>
    </source>
</evidence>
<organism evidence="6">
    <name type="scientific">Populus alba</name>
    <name type="common">White poplar</name>
    <dbReference type="NCBI Taxonomy" id="43335"/>
    <lineage>
        <taxon>Eukaryota</taxon>
        <taxon>Viridiplantae</taxon>
        <taxon>Streptophyta</taxon>
        <taxon>Embryophyta</taxon>
        <taxon>Tracheophyta</taxon>
        <taxon>Spermatophyta</taxon>
        <taxon>Magnoliopsida</taxon>
        <taxon>eudicotyledons</taxon>
        <taxon>Gunneridae</taxon>
        <taxon>Pentapetalae</taxon>
        <taxon>rosids</taxon>
        <taxon>fabids</taxon>
        <taxon>Malpighiales</taxon>
        <taxon>Salicaceae</taxon>
        <taxon>Saliceae</taxon>
        <taxon>Populus</taxon>
    </lineage>
</organism>
<dbReference type="GO" id="GO:0016020">
    <property type="term" value="C:membrane"/>
    <property type="evidence" value="ECO:0007669"/>
    <property type="project" value="TreeGrafter"/>
</dbReference>
<evidence type="ECO:0000256" key="2">
    <source>
        <dbReference type="ARBA" id="ARBA00022448"/>
    </source>
</evidence>
<comment type="caution">
    <text evidence="6">The sequence shown here is derived from an EMBL/GenBank/DDBJ whole genome shotgun (WGS) entry which is preliminary data.</text>
</comment>
<protein>
    <submittedName>
        <fullName evidence="6">Exocyst complex component SEC15A</fullName>
    </submittedName>
</protein>
<evidence type="ECO:0000313" key="6">
    <source>
        <dbReference type="EMBL" id="TKS09814.1"/>
    </source>
</evidence>